<dbReference type="EMBL" id="JAINUF010000012">
    <property type="protein sequence ID" value="KAJ8345500.1"/>
    <property type="molecule type" value="Genomic_DNA"/>
</dbReference>
<proteinExistence type="predicted"/>
<organism evidence="2 3">
    <name type="scientific">Synaphobranchus kaupii</name>
    <name type="common">Kaup's arrowtooth eel</name>
    <dbReference type="NCBI Taxonomy" id="118154"/>
    <lineage>
        <taxon>Eukaryota</taxon>
        <taxon>Metazoa</taxon>
        <taxon>Chordata</taxon>
        <taxon>Craniata</taxon>
        <taxon>Vertebrata</taxon>
        <taxon>Euteleostomi</taxon>
        <taxon>Actinopterygii</taxon>
        <taxon>Neopterygii</taxon>
        <taxon>Teleostei</taxon>
        <taxon>Anguilliformes</taxon>
        <taxon>Synaphobranchidae</taxon>
        <taxon>Synaphobranchus</taxon>
    </lineage>
</organism>
<evidence type="ECO:0000256" key="1">
    <source>
        <dbReference type="SAM" id="MobiDB-lite"/>
    </source>
</evidence>
<feature type="region of interest" description="Disordered" evidence="1">
    <location>
        <begin position="203"/>
        <end position="236"/>
    </location>
</feature>
<comment type="caution">
    <text evidence="2">The sequence shown here is derived from an EMBL/GenBank/DDBJ whole genome shotgun (WGS) entry which is preliminary data.</text>
</comment>
<name>A0A9Q1EUZ9_SYNKA</name>
<evidence type="ECO:0000313" key="2">
    <source>
        <dbReference type="EMBL" id="KAJ8345500.1"/>
    </source>
</evidence>
<dbReference type="Proteomes" id="UP001152622">
    <property type="component" value="Chromosome 12"/>
</dbReference>
<evidence type="ECO:0000313" key="3">
    <source>
        <dbReference type="Proteomes" id="UP001152622"/>
    </source>
</evidence>
<reference evidence="2" key="1">
    <citation type="journal article" date="2023" name="Science">
        <title>Genome structures resolve the early diversification of teleost fishes.</title>
        <authorList>
            <person name="Parey E."/>
            <person name="Louis A."/>
            <person name="Montfort J."/>
            <person name="Bouchez O."/>
            <person name="Roques C."/>
            <person name="Iampietro C."/>
            <person name="Lluch J."/>
            <person name="Castinel A."/>
            <person name="Donnadieu C."/>
            <person name="Desvignes T."/>
            <person name="Floi Bucao C."/>
            <person name="Jouanno E."/>
            <person name="Wen M."/>
            <person name="Mejri S."/>
            <person name="Dirks R."/>
            <person name="Jansen H."/>
            <person name="Henkel C."/>
            <person name="Chen W.J."/>
            <person name="Zahm M."/>
            <person name="Cabau C."/>
            <person name="Klopp C."/>
            <person name="Thompson A.W."/>
            <person name="Robinson-Rechavi M."/>
            <person name="Braasch I."/>
            <person name="Lecointre G."/>
            <person name="Bobe J."/>
            <person name="Postlethwait J.H."/>
            <person name="Berthelot C."/>
            <person name="Roest Crollius H."/>
            <person name="Guiguen Y."/>
        </authorList>
    </citation>
    <scope>NUCLEOTIDE SEQUENCE</scope>
    <source>
        <strain evidence="2">WJC10195</strain>
    </source>
</reference>
<keyword evidence="3" id="KW-1185">Reference proteome</keyword>
<protein>
    <submittedName>
        <fullName evidence="2">Uncharacterized protein</fullName>
    </submittedName>
</protein>
<dbReference type="AlphaFoldDB" id="A0A9Q1EUZ9"/>
<sequence>MIPLAPEKALPVWRLYEDVSTLQETAGCCSHKTGDRVTEPSGAAGQRDIRTLRGARAPCERTRLLVHWHSAGGSLRLRRWAGPGTGGGGRKGGVIERWEGAYPPLALTYFLPAALVHAYLLGGRVIARPAKGFLSPSLWKRESADETAPLSPVEMGRWLRREAGQGSHCLQTKRSRFFLSSSKFPLALCPVQGRVPSRDPVVQMGRKNRHQRKGNPTSRQGEMSWKVPEKSDRSSNSLLLHTPRTKLVTMGDRAFCSTDPRLWNALPEHLKAPQSLD</sequence>
<accession>A0A9Q1EUZ9</accession>
<gene>
    <name evidence="2" type="ORF">SKAU_G00296930</name>
</gene>